<evidence type="ECO:0000256" key="5">
    <source>
        <dbReference type="ARBA" id="ARBA00022777"/>
    </source>
</evidence>
<dbReference type="InterPro" id="IPR011009">
    <property type="entry name" value="Kinase-like_dom_sf"/>
</dbReference>
<dbReference type="Pfam" id="PF13191">
    <property type="entry name" value="AAA_16"/>
    <property type="match status" value="1"/>
</dbReference>
<dbReference type="Proteomes" id="UP001147700">
    <property type="component" value="Unassembled WGS sequence"/>
</dbReference>
<dbReference type="Gene3D" id="1.10.510.10">
    <property type="entry name" value="Transferase(Phosphotransferase) domain 1"/>
    <property type="match status" value="1"/>
</dbReference>
<name>A0ABT4RKF2_9ACTN</name>
<feature type="domain" description="Protein kinase" evidence="7">
    <location>
        <begin position="13"/>
        <end position="279"/>
    </location>
</feature>
<protein>
    <recommendedName>
        <fullName evidence="1">non-specific serine/threonine protein kinase</fullName>
        <ecNumber evidence="1">2.7.11.1</ecNumber>
    </recommendedName>
</protein>
<keyword evidence="2" id="KW-0723">Serine/threonine-protein kinase</keyword>
<keyword evidence="9" id="KW-1185">Reference proteome</keyword>
<dbReference type="InterPro" id="IPR041664">
    <property type="entry name" value="AAA_16"/>
</dbReference>
<keyword evidence="6" id="KW-0067">ATP-binding</keyword>
<evidence type="ECO:0000256" key="2">
    <source>
        <dbReference type="ARBA" id="ARBA00022527"/>
    </source>
</evidence>
<evidence type="ECO:0000256" key="1">
    <source>
        <dbReference type="ARBA" id="ARBA00012513"/>
    </source>
</evidence>
<dbReference type="InterPro" id="IPR000719">
    <property type="entry name" value="Prot_kinase_dom"/>
</dbReference>
<dbReference type="PROSITE" id="PS50011">
    <property type="entry name" value="PROTEIN_KINASE_DOM"/>
    <property type="match status" value="1"/>
</dbReference>
<evidence type="ECO:0000256" key="4">
    <source>
        <dbReference type="ARBA" id="ARBA00022741"/>
    </source>
</evidence>
<dbReference type="EMBL" id="JAPCID010000018">
    <property type="protein sequence ID" value="MDA0138760.1"/>
    <property type="molecule type" value="Genomic_DNA"/>
</dbReference>
<dbReference type="PANTHER" id="PTHR43289">
    <property type="entry name" value="MITOGEN-ACTIVATED PROTEIN KINASE KINASE KINASE 20-RELATED"/>
    <property type="match status" value="1"/>
</dbReference>
<dbReference type="PROSITE" id="PS00108">
    <property type="entry name" value="PROTEIN_KINASE_ST"/>
    <property type="match status" value="1"/>
</dbReference>
<reference evidence="8" key="1">
    <citation type="submission" date="2022-10" db="EMBL/GenBank/DDBJ databases">
        <title>The WGS of Solirubrobacter sp. CPCC 204708.</title>
        <authorList>
            <person name="Jiang Z."/>
        </authorList>
    </citation>
    <scope>NUCLEOTIDE SEQUENCE</scope>
    <source>
        <strain evidence="8">CPCC 204708</strain>
    </source>
</reference>
<dbReference type="InterPro" id="IPR027417">
    <property type="entry name" value="P-loop_NTPase"/>
</dbReference>
<evidence type="ECO:0000256" key="3">
    <source>
        <dbReference type="ARBA" id="ARBA00022679"/>
    </source>
</evidence>
<dbReference type="Pfam" id="PF00069">
    <property type="entry name" value="Pkinase"/>
    <property type="match status" value="1"/>
</dbReference>
<dbReference type="SUPFAM" id="SSF56112">
    <property type="entry name" value="Protein kinase-like (PK-like)"/>
    <property type="match status" value="1"/>
</dbReference>
<dbReference type="SUPFAM" id="SSF52540">
    <property type="entry name" value="P-loop containing nucleoside triphosphate hydrolases"/>
    <property type="match status" value="1"/>
</dbReference>
<keyword evidence="3" id="KW-0808">Transferase</keyword>
<evidence type="ECO:0000313" key="9">
    <source>
        <dbReference type="Proteomes" id="UP001147700"/>
    </source>
</evidence>
<keyword evidence="5" id="KW-0418">Kinase</keyword>
<dbReference type="Gene3D" id="3.40.50.300">
    <property type="entry name" value="P-loop containing nucleotide triphosphate hydrolases"/>
    <property type="match status" value="1"/>
</dbReference>
<evidence type="ECO:0000256" key="6">
    <source>
        <dbReference type="ARBA" id="ARBA00022840"/>
    </source>
</evidence>
<accession>A0ABT4RKF2</accession>
<dbReference type="EC" id="2.7.11.1" evidence="1"/>
<proteinExistence type="predicted"/>
<gene>
    <name evidence="8" type="ORF">OJ962_14755</name>
</gene>
<dbReference type="SMART" id="SM00220">
    <property type="entry name" value="S_TKc"/>
    <property type="match status" value="1"/>
</dbReference>
<dbReference type="PANTHER" id="PTHR43289:SF6">
    <property type="entry name" value="SERINE_THREONINE-PROTEIN KINASE NEKL-3"/>
    <property type="match status" value="1"/>
</dbReference>
<dbReference type="RefSeq" id="WP_202957379.1">
    <property type="nucleotide sequence ID" value="NZ_JAPCID010000018.1"/>
</dbReference>
<comment type="caution">
    <text evidence="8">The sequence shown here is derived from an EMBL/GenBank/DDBJ whole genome shotgun (WGS) entry which is preliminary data.</text>
</comment>
<evidence type="ECO:0000259" key="7">
    <source>
        <dbReference type="PROSITE" id="PS50011"/>
    </source>
</evidence>
<organism evidence="8 9">
    <name type="scientific">Solirubrobacter deserti</name>
    <dbReference type="NCBI Taxonomy" id="2282478"/>
    <lineage>
        <taxon>Bacteria</taxon>
        <taxon>Bacillati</taxon>
        <taxon>Actinomycetota</taxon>
        <taxon>Thermoleophilia</taxon>
        <taxon>Solirubrobacterales</taxon>
        <taxon>Solirubrobacteraceae</taxon>
        <taxon>Solirubrobacter</taxon>
    </lineage>
</organism>
<dbReference type="CDD" id="cd14014">
    <property type="entry name" value="STKc_PknB_like"/>
    <property type="match status" value="1"/>
</dbReference>
<dbReference type="InterPro" id="IPR008271">
    <property type="entry name" value="Ser/Thr_kinase_AS"/>
</dbReference>
<evidence type="ECO:0000313" key="8">
    <source>
        <dbReference type="EMBL" id="MDA0138760.1"/>
    </source>
</evidence>
<sequence length="1163" mass="126215">MDELAIGATFADHVIRGVAGRGGMGIVYRALHVPLKREVALKVIAPSVSADPEFRARFRHEFEAAASVQHPNVVPIYHAGEEDGLLYVTMRFVDGVDLARLVMTETRLAPTRAALIVGQVAAALDAAHARGLVHRDVKPANVLVEGEHALLTDFGLIKHIEGADTQVTKPGTVIGTFDYAAPEQLDGRPVDARTDVYALGCVLFQALTGRVPFPRDSVGATLFAHFKDPPPSVTALVPEAPPALDQVIAVAMAKEPEARYASAGDLARAALAAVDHPSLVRTPSSWSWPAPAAPSAGLPLQGALVSELESGRFVGRAGALDHLRARWNRAAAGARQFVLVSGDPGIGKTRLAVEFAHEAHAAGATILYGRNDAESLVPYQPFVTAVQHFMAHRATLEFPPELGPELSELARLVPALRRHLPELREPAAEDGETRRYRLFEAVTRVLARAARDAPTVLILDDLHWADTSTALLLGHLLQDVEPTPLLIIGTIRAAGEHRADELTALLARLYRDPGFERVALTGLDDAETGELVAAADRRASGSFIVRLHEGTEGNPFFIKETLRSLADEPELRDETLRLVPVPESVKELIGTRLARLSETTTAVLTAASVVGREFRLEVLETLLDEPVERLITALEEADEAGLVREVPDDADRFAFTHALVRETLYERQSASRRVRMHHRIAQALEQLDLATPAELAYHYVESRHLDREGKAVDFSERAAAAASDALADFEAKNHYVAALERLGQGDEPRRARLLIGLGTSAARLYDPEADDAFMEAAELAQRNHEPTLLAEAALGRFGNYAHAGAVDYPAIELLEHALAALGDEESPLTARLLTRLANALHFTGQQERVAALTARALELARAGDDPLALLNALESRHTALLLTAEAEERLEIANAFSELAVRIDEPELLVLGLQWRLYDSLELFDLDAAHGWLLTLRELADRLGQPIYRYRAARWNVIWAMIEDRLDEVPDLIAVAHELGVRARRPEVDVESAGQHAGLAYRTGTLGAFAPALAAQIQSDPQLVVNLPVLALAHLQAGEREAGAAIFERFAADDFASIPRDMLWMGAMAVLTHVCTMLGDSARARVLYELLLPYRDRNLVIGIVACWGSVERFLGMLASDPAAADAHFERALARNAAIPSMLRMTRAAIRGDSGMAATQIGGT</sequence>
<dbReference type="Gene3D" id="3.30.200.20">
    <property type="entry name" value="Phosphorylase Kinase, domain 1"/>
    <property type="match status" value="1"/>
</dbReference>
<keyword evidence="4" id="KW-0547">Nucleotide-binding</keyword>